<dbReference type="STRING" id="1367422.A0A178Z7A5"/>
<sequence>MSSPLDMSYPATKIPIDGPEAEDIAGVTATDLAAYDDEQLNAFMRRWRKDNPNQKFYLFHFPGVEKLGTLEGNRLEKWIRDRLPFDIGGLQLRLENLARTRGDSPEYSPPYQRFFAQESTQVPSPAEERPGKCLKELIQDGGRAVCSMKELAHIVQKPMERYEAVQSWLHVGWADREGEAELMLVKVWERQLGRWWEFRKSQWANRGLADSELGFSAYLESKKRRTETGWASPRYLRCARKEWQDTPSSLEFPNGQTFSAYINAVKRRLAPYHFTQKLQLRKCPLKQTRWTDWLEYVSFELRELDKCTNAARSLDATFDRAMTKLLGPKYAVPEWKKDVAYWRSREKSINEFVQETKTYREARGEIMYQQYRVEWAIKEARAMETELLKESEKQKNNKEKKRTQCDEGAPSSSESAPSKRAAAGGSANPPTTSGTPHPRRSTLRSAHRSAGVKKG</sequence>
<dbReference type="EMBL" id="LVYI01000010">
    <property type="protein sequence ID" value="OAP55668.1"/>
    <property type="molecule type" value="Genomic_DNA"/>
</dbReference>
<accession>A0A178Z7A5</accession>
<feature type="compositionally biased region" description="Basic residues" evidence="1">
    <location>
        <begin position="437"/>
        <end position="455"/>
    </location>
</feature>
<proteinExistence type="predicted"/>
<organism evidence="2 3">
    <name type="scientific">Fonsecaea erecta</name>
    <dbReference type="NCBI Taxonomy" id="1367422"/>
    <lineage>
        <taxon>Eukaryota</taxon>
        <taxon>Fungi</taxon>
        <taxon>Dikarya</taxon>
        <taxon>Ascomycota</taxon>
        <taxon>Pezizomycotina</taxon>
        <taxon>Eurotiomycetes</taxon>
        <taxon>Chaetothyriomycetidae</taxon>
        <taxon>Chaetothyriales</taxon>
        <taxon>Herpotrichiellaceae</taxon>
        <taxon>Fonsecaea</taxon>
    </lineage>
</organism>
<keyword evidence="3" id="KW-1185">Reference proteome</keyword>
<feature type="compositionally biased region" description="Low complexity" evidence="1">
    <location>
        <begin position="409"/>
        <end position="423"/>
    </location>
</feature>
<feature type="compositionally biased region" description="Basic and acidic residues" evidence="1">
    <location>
        <begin position="389"/>
        <end position="405"/>
    </location>
</feature>
<evidence type="ECO:0000313" key="2">
    <source>
        <dbReference type="EMBL" id="OAP55668.1"/>
    </source>
</evidence>
<comment type="caution">
    <text evidence="2">The sequence shown here is derived from an EMBL/GenBank/DDBJ whole genome shotgun (WGS) entry which is preliminary data.</text>
</comment>
<dbReference type="OrthoDB" id="5419928at2759"/>
<dbReference type="AlphaFoldDB" id="A0A178Z7A5"/>
<gene>
    <name evidence="2" type="ORF">AYL99_09820</name>
</gene>
<name>A0A178Z7A5_9EURO</name>
<evidence type="ECO:0000256" key="1">
    <source>
        <dbReference type="SAM" id="MobiDB-lite"/>
    </source>
</evidence>
<evidence type="ECO:0000313" key="3">
    <source>
        <dbReference type="Proteomes" id="UP000078343"/>
    </source>
</evidence>
<dbReference type="Proteomes" id="UP000078343">
    <property type="component" value="Unassembled WGS sequence"/>
</dbReference>
<dbReference type="GeneID" id="30013988"/>
<protein>
    <submittedName>
        <fullName evidence="2">Uncharacterized protein</fullName>
    </submittedName>
</protein>
<feature type="region of interest" description="Disordered" evidence="1">
    <location>
        <begin position="389"/>
        <end position="455"/>
    </location>
</feature>
<reference evidence="2 3" key="1">
    <citation type="submission" date="2016-04" db="EMBL/GenBank/DDBJ databases">
        <title>Draft genome of Fonsecaea erecta CBS 125763.</title>
        <authorList>
            <person name="Weiss V.A."/>
            <person name="Vicente V.A."/>
            <person name="Raittz R.T."/>
            <person name="Moreno L.F."/>
            <person name="De Souza E.M."/>
            <person name="Pedrosa F.O."/>
            <person name="Steffens M.B."/>
            <person name="Faoro H."/>
            <person name="Tadra-Sfeir M.Z."/>
            <person name="Najafzadeh M.J."/>
            <person name="Felipe M.S."/>
            <person name="Teixeira M."/>
            <person name="Sun J."/>
            <person name="Xi L."/>
            <person name="Gomes R."/>
            <person name="De Azevedo C.M."/>
            <person name="Salgado C.G."/>
            <person name="Da Silva M.B."/>
            <person name="Nascimento M.F."/>
            <person name="Queiroz-Telles F."/>
            <person name="Attili D.S."/>
            <person name="Gorbushina A."/>
        </authorList>
    </citation>
    <scope>NUCLEOTIDE SEQUENCE [LARGE SCALE GENOMIC DNA]</scope>
    <source>
        <strain evidence="2 3">CBS 125763</strain>
    </source>
</reference>
<dbReference type="RefSeq" id="XP_018689035.1">
    <property type="nucleotide sequence ID" value="XM_018841326.1"/>
</dbReference>